<accession>A0ABW3PPF6</accession>
<comment type="caution">
    <text evidence="2">The sequence shown here is derived from an EMBL/GenBank/DDBJ whole genome shotgun (WGS) entry which is preliminary data.</text>
</comment>
<name>A0ABW3PPF6_9LACO</name>
<dbReference type="RefSeq" id="WP_121977187.1">
    <property type="nucleotide sequence ID" value="NZ_JBHTLH010000027.1"/>
</dbReference>
<proteinExistence type="predicted"/>
<feature type="domain" description="Beta-lactamase class A catalytic" evidence="1">
    <location>
        <begin position="23"/>
        <end position="224"/>
    </location>
</feature>
<protein>
    <submittedName>
        <fullName evidence="2">Serine hydrolase</fullName>
    </submittedName>
</protein>
<organism evidence="2 3">
    <name type="scientific">Lentilactobacillus raoultii</name>
    <dbReference type="NCBI Taxonomy" id="1987503"/>
    <lineage>
        <taxon>Bacteria</taxon>
        <taxon>Bacillati</taxon>
        <taxon>Bacillota</taxon>
        <taxon>Bacilli</taxon>
        <taxon>Lactobacillales</taxon>
        <taxon>Lactobacillaceae</taxon>
        <taxon>Lentilactobacillus</taxon>
    </lineage>
</organism>
<gene>
    <name evidence="2" type="ORF">ACFQ22_08620</name>
</gene>
<dbReference type="GO" id="GO:0016787">
    <property type="term" value="F:hydrolase activity"/>
    <property type="evidence" value="ECO:0007669"/>
    <property type="project" value="UniProtKB-KW"/>
</dbReference>
<keyword evidence="2" id="KW-0378">Hydrolase</keyword>
<evidence type="ECO:0000313" key="2">
    <source>
        <dbReference type="EMBL" id="MFD1125417.1"/>
    </source>
</evidence>
<reference evidence="3" key="1">
    <citation type="journal article" date="2019" name="Int. J. Syst. Evol. Microbiol.">
        <title>The Global Catalogue of Microorganisms (GCM) 10K type strain sequencing project: providing services to taxonomists for standard genome sequencing and annotation.</title>
        <authorList>
            <consortium name="The Broad Institute Genomics Platform"/>
            <consortium name="The Broad Institute Genome Sequencing Center for Infectious Disease"/>
            <person name="Wu L."/>
            <person name="Ma J."/>
        </authorList>
    </citation>
    <scope>NUCLEOTIDE SEQUENCE [LARGE SCALE GENOMIC DNA]</scope>
    <source>
        <strain evidence="3">CCUG 71848</strain>
    </source>
</reference>
<dbReference type="PANTHER" id="PTHR35333:SF3">
    <property type="entry name" value="BETA-LACTAMASE-TYPE TRANSPEPTIDASE FOLD CONTAINING PROTEIN"/>
    <property type="match status" value="1"/>
</dbReference>
<dbReference type="Proteomes" id="UP001597156">
    <property type="component" value="Unassembled WGS sequence"/>
</dbReference>
<dbReference type="SUPFAM" id="SSF56601">
    <property type="entry name" value="beta-lactamase/transpeptidase-like"/>
    <property type="match status" value="1"/>
</dbReference>
<dbReference type="InterPro" id="IPR000871">
    <property type="entry name" value="Beta-lactam_class-A"/>
</dbReference>
<dbReference type="Pfam" id="PF13354">
    <property type="entry name" value="Beta-lactamase2"/>
    <property type="match status" value="1"/>
</dbReference>
<dbReference type="InterPro" id="IPR012338">
    <property type="entry name" value="Beta-lactam/transpept-like"/>
</dbReference>
<evidence type="ECO:0000313" key="3">
    <source>
        <dbReference type="Proteomes" id="UP001597156"/>
    </source>
</evidence>
<dbReference type="PANTHER" id="PTHR35333">
    <property type="entry name" value="BETA-LACTAMASE"/>
    <property type="match status" value="1"/>
</dbReference>
<sequence>MTTDIFQKINRLLATSSQRVGLVINVDHEQKLAVNANQAFRSASLIKLGILNDVLAHAPSLTQLIKVKPDLLVGGAGVLQLLSVKVLPLRDLLSLMISVSDNSATNLVIDQFGLAKINQFLKVSGFSQTRLNRYLMDTTALNRGIDNYTSPAESLALLETILEKYPIARQWFLNQQFRYKLPGAFDESGNGIQVFNKTGEGYQIDHDVAKFVYRNHSIAIALLTFGSKNRANTIHLFNQVGQLCATYLMQLAK</sequence>
<dbReference type="Gene3D" id="3.40.710.10">
    <property type="entry name" value="DD-peptidase/beta-lactamase superfamily"/>
    <property type="match status" value="1"/>
</dbReference>
<dbReference type="EMBL" id="JBHTLH010000027">
    <property type="protein sequence ID" value="MFD1125417.1"/>
    <property type="molecule type" value="Genomic_DNA"/>
</dbReference>
<dbReference type="InterPro" id="IPR045155">
    <property type="entry name" value="Beta-lactam_cat"/>
</dbReference>
<keyword evidence="3" id="KW-1185">Reference proteome</keyword>
<evidence type="ECO:0000259" key="1">
    <source>
        <dbReference type="Pfam" id="PF13354"/>
    </source>
</evidence>